<feature type="region of interest" description="Disordered" evidence="5">
    <location>
        <begin position="1352"/>
        <end position="1373"/>
    </location>
</feature>
<evidence type="ECO:0000313" key="7">
    <source>
        <dbReference type="EMBL" id="GFE14215.1"/>
    </source>
</evidence>
<dbReference type="SUPFAM" id="SSF48452">
    <property type="entry name" value="TPR-like"/>
    <property type="match status" value="1"/>
</dbReference>
<keyword evidence="2" id="KW-0902">Two-component regulatory system</keyword>
<evidence type="ECO:0000256" key="1">
    <source>
        <dbReference type="ARBA" id="ARBA00005820"/>
    </source>
</evidence>
<dbReference type="NCBIfam" id="NF041121">
    <property type="entry name" value="SAV_2336_NTERM"/>
    <property type="match status" value="1"/>
</dbReference>
<feature type="compositionally biased region" description="Gly residues" evidence="5">
    <location>
        <begin position="1"/>
        <end position="10"/>
    </location>
</feature>
<evidence type="ECO:0000256" key="3">
    <source>
        <dbReference type="ARBA" id="ARBA00023125"/>
    </source>
</evidence>
<feature type="region of interest" description="Disordered" evidence="5">
    <location>
        <begin position="1309"/>
        <end position="1335"/>
    </location>
</feature>
<accession>A0A640SXS0</accession>
<dbReference type="Gene3D" id="3.40.50.300">
    <property type="entry name" value="P-loop containing nucleotide triphosphate hydrolases"/>
    <property type="match status" value="1"/>
</dbReference>
<dbReference type="SUPFAM" id="SSF46894">
    <property type="entry name" value="C-terminal effector domain of the bipartite response regulators"/>
    <property type="match status" value="1"/>
</dbReference>
<dbReference type="InterPro" id="IPR041664">
    <property type="entry name" value="AAA_16"/>
</dbReference>
<feature type="compositionally biased region" description="Basic and acidic residues" evidence="5">
    <location>
        <begin position="1352"/>
        <end position="1365"/>
    </location>
</feature>
<evidence type="ECO:0000256" key="2">
    <source>
        <dbReference type="ARBA" id="ARBA00023012"/>
    </source>
</evidence>
<dbReference type="SMART" id="SM00382">
    <property type="entry name" value="AAA"/>
    <property type="match status" value="1"/>
</dbReference>
<dbReference type="InterPro" id="IPR003593">
    <property type="entry name" value="AAA+_ATPase"/>
</dbReference>
<proteinExistence type="inferred from homology"/>
<dbReference type="SMART" id="SM00862">
    <property type="entry name" value="Trans_reg_C"/>
    <property type="match status" value="1"/>
</dbReference>
<dbReference type="Gene3D" id="1.25.40.10">
    <property type="entry name" value="Tetratricopeptide repeat domain"/>
    <property type="match status" value="2"/>
</dbReference>
<dbReference type="Gene3D" id="1.10.10.10">
    <property type="entry name" value="Winged helix-like DNA-binding domain superfamily/Winged helix DNA-binding domain"/>
    <property type="match status" value="1"/>
</dbReference>
<keyword evidence="3 4" id="KW-0238">DNA-binding</keyword>
<evidence type="ECO:0000256" key="5">
    <source>
        <dbReference type="SAM" id="MobiDB-lite"/>
    </source>
</evidence>
<dbReference type="GO" id="GO:0000160">
    <property type="term" value="P:phosphorelay signal transduction system"/>
    <property type="evidence" value="ECO:0007669"/>
    <property type="project" value="UniProtKB-KW"/>
</dbReference>
<evidence type="ECO:0000313" key="8">
    <source>
        <dbReference type="Proteomes" id="UP000430079"/>
    </source>
</evidence>
<dbReference type="PANTHER" id="PTHR47691">
    <property type="entry name" value="REGULATOR-RELATED"/>
    <property type="match status" value="1"/>
</dbReference>
<dbReference type="PANTHER" id="PTHR47691:SF3">
    <property type="entry name" value="HTH-TYPE TRANSCRIPTIONAL REGULATOR RV0890C-RELATED"/>
    <property type="match status" value="1"/>
</dbReference>
<dbReference type="GO" id="GO:0006355">
    <property type="term" value="P:regulation of DNA-templated transcription"/>
    <property type="evidence" value="ECO:0007669"/>
    <property type="project" value="InterPro"/>
</dbReference>
<dbReference type="SUPFAM" id="SSF52540">
    <property type="entry name" value="P-loop containing nucleoside triphosphate hydrolases"/>
    <property type="match status" value="1"/>
</dbReference>
<dbReference type="InterPro" id="IPR027417">
    <property type="entry name" value="P-loop_NTPase"/>
</dbReference>
<dbReference type="SMART" id="SM00028">
    <property type="entry name" value="TPR"/>
    <property type="match status" value="4"/>
</dbReference>
<protein>
    <recommendedName>
        <fullName evidence="6">OmpR/PhoB-type domain-containing protein</fullName>
    </recommendedName>
</protein>
<feature type="domain" description="OmpR/PhoB-type" evidence="6">
    <location>
        <begin position="442"/>
        <end position="557"/>
    </location>
</feature>
<evidence type="ECO:0000256" key="4">
    <source>
        <dbReference type="PROSITE-ProRule" id="PRU01091"/>
    </source>
</evidence>
<dbReference type="InterPro" id="IPR019734">
    <property type="entry name" value="TPR_rpt"/>
</dbReference>
<comment type="similarity">
    <text evidence="1">Belongs to the AfsR/DnrI/RedD regulatory family.</text>
</comment>
<dbReference type="EMBL" id="BLIO01000001">
    <property type="protein sequence ID" value="GFE14215.1"/>
    <property type="molecule type" value="Genomic_DNA"/>
</dbReference>
<dbReference type="Pfam" id="PF03704">
    <property type="entry name" value="BTAD"/>
    <property type="match status" value="1"/>
</dbReference>
<name>A0A640SXS0_9ACTN</name>
<dbReference type="InterPro" id="IPR011990">
    <property type="entry name" value="TPR-like_helical_dom_sf"/>
</dbReference>
<dbReference type="InterPro" id="IPR001867">
    <property type="entry name" value="OmpR/PhoB-type_DNA-bd"/>
</dbReference>
<feature type="region of interest" description="Disordered" evidence="5">
    <location>
        <begin position="1"/>
        <end position="42"/>
    </location>
</feature>
<feature type="compositionally biased region" description="Low complexity" evidence="5">
    <location>
        <begin position="16"/>
        <end position="25"/>
    </location>
</feature>
<dbReference type="InterPro" id="IPR005158">
    <property type="entry name" value="BTAD"/>
</dbReference>
<dbReference type="PROSITE" id="PS51755">
    <property type="entry name" value="OMPR_PHOB"/>
    <property type="match status" value="1"/>
</dbReference>
<sequence>MGSQGGGTGGERARPARVPGGRALPDAQQLGRALRPLRRTRDHPHRTVTDIEATVRLAAETGFLDVVSRPEQERCRSAVLLVDCSPSMQVWGPLAAELRALLARSTVFRSVRILPVDPQDPSGPAGRRRSAGAAVTFLLTDGTSPGWRSPQAVRALAAWGRRGPLAVLNPLPRRLWRGTALDARPRLVAAPGEFDPLGRLIVCDALSGERDPEADGLLALPVLHPTASALEQWAGLLTRPGVPHLIETALLDEAPPACAGPAVPQGTAEELLSHFRGAFSPEAYRLAVRLSAIRPLTTPLMQLVRAATMRDAGPTHVAEILLGGLLERTDQARDAAAAHTLDRALGAPAPGHLVQPVYDFRPGVRELLFSGLGAEEAVEVVEAVGRSLEPYMGRLPDFPVLMGDEEGELRLQASARAFAVLASPVLERMGGVVPELTDHPVPAQRRAVPMPPRFGVLGPVRAWRAATPLVLGGPEEQALLAALLLRPGHCAAATELIPDLWGASPPRDALTSLYACASRLNAALSADSGAGTGADPVAAPGPDLLVREQGGGYALRRPDGSAPVLDLDLDRAEQLVGRARRAEDPAVARQLRDEALALWDGASLAGLPGPFAAAQRARLERWRSDLANGHHRPLAEEPAPDPAGPRADAVALPPAPEPFAGRTEHLSRLAAGLTGGTSDAPPCHLIHGPAGAGKTALALRVAHEVADHFPDGQLFLDLRGSAAEAEDRVTATGALEALLRALGVPAGHIPLWREGRAALYRSLLAERRVLIVLDDAADAEAFDADAADVSEALGLAPLLPGRAGKPGGRGGAVLATGRGRPPLPPPAEAVELAALPPAEAQELFTDPGPAALRWLDAQLSPAARRAFRLLAVADTAGASSAALSSGAATALLDVTAQRTGALLDELLSVGALRKVGTDHYRYTRQLRRLACRSAVQELPEAARDEALDRLLTWYLAMGRRVHALRCPGDRMLHDLVRVPSEGPRPVAKDRERALATWAEETPRLLALVRRAALRTPGIVRQAADLLLLAQVTADSGALSAAYEPAARTVAARAARDGDARAEGRARVALAEAYLTLGKCAEAEPEARRAEQLADRSGDPLTRFRAPCARGLIALHQGQYDIAERQLTAAWEQCRRRNDQLGEADALAALARLWAATGNSGDAVLFAERSVGVHRRLADGTARLAHGRYALSEALSAAGRHTEALRELFQALPLFEEDRQRLWAARTRCRTAEAMVALIRPGEAVTAAEDAAKRLLVPGGERWRADALTALGHAETALGRKQSAQAHWREALAVHEEFGTPGAHTLRALLRDKEDTPTTGPRRPGPSRTADLARTGTTLRDLTAALRTLTDHLRLQPPTDKPDDHPSGPPTPLHTLASLDTIESELTTTLTDFPHHIRPPRTTLHHLRTSLESLTSPQSFPTPSPAIAEAAAAVRELARRMAP</sequence>
<dbReference type="InterPro" id="IPR036388">
    <property type="entry name" value="WH-like_DNA-bd_sf"/>
</dbReference>
<dbReference type="Pfam" id="PF13191">
    <property type="entry name" value="AAA_16"/>
    <property type="match status" value="1"/>
</dbReference>
<reference evidence="7 8" key="1">
    <citation type="submission" date="2019-12" db="EMBL/GenBank/DDBJ databases">
        <title>Whole genome shotgun sequence of Streptomyces hygroscopicus subsp. glebosus NBRC 13786.</title>
        <authorList>
            <person name="Ichikawa N."/>
            <person name="Kimura A."/>
            <person name="Kitahashi Y."/>
            <person name="Komaki H."/>
            <person name="Tamura T."/>
        </authorList>
    </citation>
    <scope>NUCLEOTIDE SEQUENCE [LARGE SCALE GENOMIC DNA]</scope>
    <source>
        <strain evidence="7 8">NBRC 13786</strain>
    </source>
</reference>
<gene>
    <name evidence="7" type="ORF">Sgleb_22620</name>
</gene>
<feature type="DNA-binding region" description="OmpR/PhoB-type" evidence="4">
    <location>
        <begin position="442"/>
        <end position="557"/>
    </location>
</feature>
<organism evidence="7 8">
    <name type="scientific">Streptomyces glebosus</name>
    <dbReference type="NCBI Taxonomy" id="249580"/>
    <lineage>
        <taxon>Bacteria</taxon>
        <taxon>Bacillati</taxon>
        <taxon>Actinomycetota</taxon>
        <taxon>Actinomycetes</taxon>
        <taxon>Kitasatosporales</taxon>
        <taxon>Streptomycetaceae</taxon>
        <taxon>Streptomyces</taxon>
    </lineage>
</organism>
<evidence type="ECO:0000259" key="6">
    <source>
        <dbReference type="PROSITE" id="PS51755"/>
    </source>
</evidence>
<dbReference type="InterPro" id="IPR016032">
    <property type="entry name" value="Sig_transdc_resp-reg_C-effctor"/>
</dbReference>
<dbReference type="Proteomes" id="UP000430079">
    <property type="component" value="Unassembled WGS sequence"/>
</dbReference>
<keyword evidence="8" id="KW-1185">Reference proteome</keyword>
<feature type="compositionally biased region" description="Low complexity" evidence="5">
    <location>
        <begin position="1316"/>
        <end position="1335"/>
    </location>
</feature>
<dbReference type="GO" id="GO:0003677">
    <property type="term" value="F:DNA binding"/>
    <property type="evidence" value="ECO:0007669"/>
    <property type="project" value="UniProtKB-UniRule"/>
</dbReference>
<comment type="caution">
    <text evidence="7">The sequence shown here is derived from an EMBL/GenBank/DDBJ whole genome shotgun (WGS) entry which is preliminary data.</text>
</comment>
<dbReference type="InterPro" id="IPR047738">
    <property type="entry name" value="SAV_2336-like_N"/>
</dbReference>